<dbReference type="Proteomes" id="UP000583752">
    <property type="component" value="Unassembled WGS sequence"/>
</dbReference>
<keyword evidence="3" id="KW-1185">Reference proteome</keyword>
<proteinExistence type="predicted"/>
<evidence type="ECO:0000313" key="2">
    <source>
        <dbReference type="EMBL" id="NML61846.1"/>
    </source>
</evidence>
<comment type="caution">
    <text evidence="2">The sequence shown here is derived from an EMBL/GenBank/DDBJ whole genome shotgun (WGS) entry which is preliminary data.</text>
</comment>
<keyword evidence="1" id="KW-0472">Membrane</keyword>
<keyword evidence="1" id="KW-1133">Transmembrane helix</keyword>
<dbReference type="RefSeq" id="WP_169466206.1">
    <property type="nucleotide sequence ID" value="NZ_JABBGG010000006.1"/>
</dbReference>
<evidence type="ECO:0000313" key="3">
    <source>
        <dbReference type="Proteomes" id="UP000583752"/>
    </source>
</evidence>
<organism evidence="2 3">
    <name type="scientific">Massilia polaris</name>
    <dbReference type="NCBI Taxonomy" id="2728846"/>
    <lineage>
        <taxon>Bacteria</taxon>
        <taxon>Pseudomonadati</taxon>
        <taxon>Pseudomonadota</taxon>
        <taxon>Betaproteobacteria</taxon>
        <taxon>Burkholderiales</taxon>
        <taxon>Oxalobacteraceae</taxon>
        <taxon>Telluria group</taxon>
        <taxon>Massilia</taxon>
    </lineage>
</organism>
<feature type="transmembrane region" description="Helical" evidence="1">
    <location>
        <begin position="15"/>
        <end position="35"/>
    </location>
</feature>
<reference evidence="2 3" key="1">
    <citation type="submission" date="2020-04" db="EMBL/GenBank/DDBJ databases">
        <title>Massilia sp. RP-1-19 isolated from soil.</title>
        <authorList>
            <person name="Dahal R.H."/>
        </authorList>
    </citation>
    <scope>NUCLEOTIDE SEQUENCE [LARGE SCALE GENOMIC DNA]</scope>
    <source>
        <strain evidence="2 3">RP-1-19</strain>
    </source>
</reference>
<evidence type="ECO:0000256" key="1">
    <source>
        <dbReference type="SAM" id="Phobius"/>
    </source>
</evidence>
<accession>A0A848HJ04</accession>
<keyword evidence="1" id="KW-0812">Transmembrane</keyword>
<protein>
    <submittedName>
        <fullName evidence="2">Uncharacterized protein</fullName>
    </submittedName>
</protein>
<dbReference type="AlphaFoldDB" id="A0A848HJ04"/>
<dbReference type="EMBL" id="JABBGG010000006">
    <property type="protein sequence ID" value="NML61846.1"/>
    <property type="molecule type" value="Genomic_DNA"/>
</dbReference>
<sequence>MNILTTATSALGGGIWKIGASALAILSLAACAYLGHGWYMAADDRDEAIVERDAQKALADGYQTAIREQNRATEALATQKASAEQRGKAAMDLAAANGRRFDDVLARTKGAKATTCAEAMPVVNDILEAIK</sequence>
<name>A0A848HJ04_9BURK</name>
<gene>
    <name evidence="2" type="ORF">HHL21_12320</name>
</gene>